<protein>
    <submittedName>
        <fullName evidence="1">Uncharacterized protein</fullName>
    </submittedName>
</protein>
<evidence type="ECO:0000313" key="2">
    <source>
        <dbReference type="Proteomes" id="UP001732700"/>
    </source>
</evidence>
<reference evidence="1" key="1">
    <citation type="submission" date="2021-05" db="EMBL/GenBank/DDBJ databases">
        <authorList>
            <person name="Scholz U."/>
            <person name="Mascher M."/>
            <person name="Fiebig A."/>
        </authorList>
    </citation>
    <scope>NUCLEOTIDE SEQUENCE [LARGE SCALE GENOMIC DNA]</scope>
</reference>
<keyword evidence="2" id="KW-1185">Reference proteome</keyword>
<name>A0ACD5Y7R8_AVESA</name>
<organism evidence="1 2">
    <name type="scientific">Avena sativa</name>
    <name type="common">Oat</name>
    <dbReference type="NCBI Taxonomy" id="4498"/>
    <lineage>
        <taxon>Eukaryota</taxon>
        <taxon>Viridiplantae</taxon>
        <taxon>Streptophyta</taxon>
        <taxon>Embryophyta</taxon>
        <taxon>Tracheophyta</taxon>
        <taxon>Spermatophyta</taxon>
        <taxon>Magnoliopsida</taxon>
        <taxon>Liliopsida</taxon>
        <taxon>Poales</taxon>
        <taxon>Poaceae</taxon>
        <taxon>BOP clade</taxon>
        <taxon>Pooideae</taxon>
        <taxon>Poodae</taxon>
        <taxon>Poeae</taxon>
        <taxon>Poeae Chloroplast Group 1 (Aveneae type)</taxon>
        <taxon>Aveninae</taxon>
        <taxon>Avena</taxon>
    </lineage>
</organism>
<accession>A0ACD5Y7R8</accession>
<reference evidence="1" key="2">
    <citation type="submission" date="2025-09" db="UniProtKB">
        <authorList>
            <consortium name="EnsemblPlants"/>
        </authorList>
    </citation>
    <scope>IDENTIFICATION</scope>
</reference>
<proteinExistence type="predicted"/>
<dbReference type="Proteomes" id="UP001732700">
    <property type="component" value="Chromosome 5C"/>
</dbReference>
<evidence type="ECO:0000313" key="1">
    <source>
        <dbReference type="EnsemblPlants" id="AVESA.00010b.r2.5CG0929080.1.CDS.1"/>
    </source>
</evidence>
<dbReference type="EnsemblPlants" id="AVESA.00010b.r2.5CG0929080.1">
    <property type="protein sequence ID" value="AVESA.00010b.r2.5CG0929080.1.CDS.1"/>
    <property type="gene ID" value="AVESA.00010b.r2.5CG0929080"/>
</dbReference>
<sequence>MSSVLSLPAADVASRHVLELLRQCRSVYHLDQLHAHLLLHGSSAVASVASQLVTSYCALSGGAGHGGLCHARQMFDRIPYPDRFTYNSLIRAYSSSGFPREALCLHRDVLRHGILPNEFTLPFVLKACARARAAGHALATHGVVVKLGFMCQIFVANALLHSYTSAGSSLRDARGFFDEMMDRNVVSWNTMIGGYAQAGDTGEACSLFREMRRQGLLPDEFTLVSLLLVCSSEGNLQLGRLLHCHMLASGSRVDLILGNALVDMYGKCGDLWMARRCFDMMRIKNVVSWTSMLCALANHGSVDAASNWFDQMPERNIVSWNAMIYCYVQGGRCRETLDLYNRMKSLGLTPDEITLAAVLSACGQNGNLASGKLIHCYVRDRFSDPGIALLNSLLDMYARCGQVDTAIGLFTEMPNKNVVSWNVIIGALAMHGRAQETVMFFRTMVSHAFSPDEITFVGLLSACSHGGLLEDGQYYFKAMRLVYNIKPEVQHYACMVDLLGRRGHLTEAVNLIKDMPMKPDVVVWGSLLGACRIHRNAEIGKLVIKQLLELEGISGGLFVLISNLFYETRQLEYMKRLRKLMREQGAKKDMGVSSIEVNNHVHEFGVEDIRHESSNEIYAAVDQLSYHLVSLHDLAVQPVELWNNLFRNAPTIKQNLML</sequence>